<organism evidence="2">
    <name type="scientific">Emiliania huxleyi</name>
    <name type="common">Coccolithophore</name>
    <name type="synonym">Pontosphaera huxleyi</name>
    <dbReference type="NCBI Taxonomy" id="2903"/>
    <lineage>
        <taxon>Eukaryota</taxon>
        <taxon>Haptista</taxon>
        <taxon>Haptophyta</taxon>
        <taxon>Prymnesiophyceae</taxon>
        <taxon>Isochrysidales</taxon>
        <taxon>Noelaerhabdaceae</taxon>
        <taxon>Emiliania</taxon>
    </lineage>
</organism>
<dbReference type="Gene3D" id="3.40.50.150">
    <property type="entry name" value="Vaccinia Virus protein VP39"/>
    <property type="match status" value="1"/>
</dbReference>
<reference evidence="2" key="1">
    <citation type="submission" date="2021-01" db="EMBL/GenBank/DDBJ databases">
        <authorList>
            <person name="Corre E."/>
            <person name="Pelletier E."/>
            <person name="Niang G."/>
            <person name="Scheremetjew M."/>
            <person name="Finn R."/>
            <person name="Kale V."/>
            <person name="Holt S."/>
            <person name="Cochrane G."/>
            <person name="Meng A."/>
            <person name="Brown T."/>
            <person name="Cohen L."/>
        </authorList>
    </citation>
    <scope>NUCLEOTIDE SEQUENCE</scope>
    <source>
        <strain evidence="2">379</strain>
    </source>
</reference>
<evidence type="ECO:0008006" key="3">
    <source>
        <dbReference type="Google" id="ProtNLM"/>
    </source>
</evidence>
<dbReference type="SUPFAM" id="SSF53335">
    <property type="entry name" value="S-adenosyl-L-methionine-dependent methyltransferases"/>
    <property type="match status" value="1"/>
</dbReference>
<evidence type="ECO:0000256" key="1">
    <source>
        <dbReference type="ARBA" id="ARBA00008308"/>
    </source>
</evidence>
<dbReference type="Pfam" id="PF06080">
    <property type="entry name" value="DUF938"/>
    <property type="match status" value="1"/>
</dbReference>
<dbReference type="PANTHER" id="PTHR20974:SF0">
    <property type="entry name" value="UPF0585 PROTEIN CG18661"/>
    <property type="match status" value="1"/>
</dbReference>
<dbReference type="CDD" id="cd02440">
    <property type="entry name" value="AdoMet_MTases"/>
    <property type="match status" value="1"/>
</dbReference>
<protein>
    <recommendedName>
        <fullName evidence="3">SAM-dependent methyltransferase</fullName>
    </recommendedName>
</protein>
<sequence>MRAVTLLALTRSSRALSMPPGGYTSRTMDPNAGAVDAQNPAKMLSPSCDRNKAAILSEYLTILPSSGRALEVASGTGQHVAHFAAALPGVRFCPSDLTTDAFGSVAAWAEGLDNVEAPFAHDCASVSDWAKLEPKSFDAVIVANMCHISPWMVTEGLFTGAARVLADGGRLCVYGPFTTGGEHTSESNADFDRSLRARDPSWGYRDIERDLGALADKAGVALLKRIAMPANNFLLVYARCATEE</sequence>
<evidence type="ECO:0000313" key="2">
    <source>
        <dbReference type="EMBL" id="CAE0522139.1"/>
    </source>
</evidence>
<dbReference type="InterPro" id="IPR010342">
    <property type="entry name" value="DUF938"/>
</dbReference>
<dbReference type="AlphaFoldDB" id="A0A7S3VWQ8"/>
<proteinExistence type="inferred from homology"/>
<dbReference type="InterPro" id="IPR029063">
    <property type="entry name" value="SAM-dependent_MTases_sf"/>
</dbReference>
<accession>A0A7S3VWQ8</accession>
<comment type="similarity">
    <text evidence="1">Belongs to the UPF0585 family.</text>
</comment>
<dbReference type="EMBL" id="HBIR01001651">
    <property type="protein sequence ID" value="CAE0522139.1"/>
    <property type="molecule type" value="Transcribed_RNA"/>
</dbReference>
<name>A0A7S3VWQ8_EMIHU</name>
<gene>
    <name evidence="2" type="ORF">EHUX00137_LOCUS1119</name>
</gene>
<dbReference type="PANTHER" id="PTHR20974">
    <property type="entry name" value="UPF0585 PROTEIN CG18661"/>
    <property type="match status" value="1"/>
</dbReference>